<dbReference type="PANTHER" id="PTHR11533">
    <property type="entry name" value="PROTEASE M1 ZINC METALLOPROTEASE"/>
    <property type="match status" value="1"/>
</dbReference>
<sequence>MTLARLTARGAVLAMTAGLLAVSATSGPAQAAVDPIAGGQTASPADTLFPNQGNSGYDVSHYDIDFKANFTPSTTANAVGTSTLPDATTTITASTTGAPLSSFSFDFQGSAGNLAASTLNVDSVTVDGVPATFTRIENTTGGSSSSAANDVHKLIITPATPVSGPFTTVVKYHGSPVAHTDADGSSEGWNNTTDGATFVNQPVGSMTLYPNNNTPRDKATYTFTVDVPSKLSTSNYANAGGKPYASAVASNGELVSTTPSDDGSRTTWVWNETKPMASELAFVSIGRYDVYSSNITLASGRTIPEWTFIDPAISTANQTTTLGTRAQLKQILDFFETKYGPYPGDSTGLVTDVVPSAINYALETQDRPFFPNSAGRGTTYHEIMHQWFGDNESPFDWNDIWLNEGPATYSETQVPYEAAGSSVSSQGVATTSTVPPETSIYNSFNSSSSGSSLWTVPVAAMSNASQLFGSPTYTRGNYTLHALRTAIGADTFATLMKTWQTRYGGQSHTTADFIALAQELSGKDLASFFNTWVYTTGKPAWPAKYTYGVTGPTGLVSSGDAATYTLGVRNTGKVAMTDGQAVISVDVSDLTDDGTIGTLPAGVSRSGSTLTWSVPATALGATSTVDIPFTVTGATGTTLKAVASTGSTVLGGTCVSCTASTVVGRSPITPAPAPTIDGLTGGAPVVGQTLTATTSDWPDGPSLAYQWFIDGTPVAGATSATWTPGIDVVGSPVTVTVTGTQSGFLPTSATSTATAVGVRASLTTGTPTISGTPKIGEKLTVDPGTWSPGTFFTYQWRANGTNISGATGPSYTPAVSSQVGQTIDVVVTGNKGGYNTGTGTSAATAAVAAGDALSLTPTPVLSGTPKVGTPYAPSYGAWDDGVTLTFQWAANSVNVSGSAGTGGSITPTAAQLGQTLTLTVTGTKPGITPVVRTSNVSVAIANGTQVLQPIPTITGTARAQSEVTGVPGAWDSGTTRTYQWAVDGTPVDGATGTTYTPTLAQIGHQLTFSVTSTKTAYDPVTTTSEPSTIVGLAQTLRPTPTISGTPKVGVALTADPGTWDDGTSQVFQWYADGEPVDGATASTFTPTGHELGAAITVAVTSTKADYEEVTRTSDPTGTVDVGTLGSTPTPIITGTPKAGERLTVEGLNWDAGTHLAIQWSVGGTPVDGATDPTFTPTVGQVGSVVTVAVTGSKDGYVSVTRSSAPTAAIAPADLKSAVPVIGGTAKVDHALTVSTGDWEDGTTFAYRWLVDGSPVAGATGSGYTPAPADAGSVVTVEVTGTKTGYATATRTSEGVTVAAGDLTRTPVPVVSGPVRVGKRVTADVGTWDAGTELAYQWTLDGAPIAGATSAGYLPVPADKGHALAVTVTGTKAGYLPVSTDSDATKVAAGVQALRPVPTITGKAKVGKTLSVAKATYDEDVKVTYTWYAGGQEVGGHGRTLKLKKGMVGTWITVESTATKAGYKTVVLTSAATKKVKK</sequence>
<feature type="domain" description="Peptidase M1 membrane alanine aminopeptidase" evidence="3">
    <location>
        <begin position="379"/>
        <end position="532"/>
    </location>
</feature>
<evidence type="ECO:0000313" key="5">
    <source>
        <dbReference type="Proteomes" id="UP000780875"/>
    </source>
</evidence>
<dbReference type="Gene3D" id="2.60.40.2700">
    <property type="match status" value="8"/>
</dbReference>
<dbReference type="Gene3D" id="1.10.390.10">
    <property type="entry name" value="Neutral Protease Domain 2"/>
    <property type="match status" value="1"/>
</dbReference>
<dbReference type="Pfam" id="PF01433">
    <property type="entry name" value="Peptidase_M1"/>
    <property type="match status" value="1"/>
</dbReference>
<dbReference type="SUPFAM" id="SSF63737">
    <property type="entry name" value="Leukotriene A4 hydrolase N-terminal domain"/>
    <property type="match status" value="1"/>
</dbReference>
<keyword evidence="2" id="KW-0732">Signal</keyword>
<dbReference type="InterPro" id="IPR027268">
    <property type="entry name" value="Peptidase_M4/M1_CTD_sf"/>
</dbReference>
<comment type="caution">
    <text evidence="4">The sequence shown here is derived from an EMBL/GenBank/DDBJ whole genome shotgun (WGS) entry which is preliminary data.</text>
</comment>
<evidence type="ECO:0000313" key="4">
    <source>
        <dbReference type="EMBL" id="MBZ5737546.1"/>
    </source>
</evidence>
<organism evidence="4 5">
    <name type="scientific">Nocardioides mangrovi</name>
    <dbReference type="NCBI Taxonomy" id="2874580"/>
    <lineage>
        <taxon>Bacteria</taxon>
        <taxon>Bacillati</taxon>
        <taxon>Actinomycetota</taxon>
        <taxon>Actinomycetes</taxon>
        <taxon>Propionibacteriales</taxon>
        <taxon>Nocardioidaceae</taxon>
        <taxon>Nocardioides</taxon>
    </lineage>
</organism>
<feature type="chain" id="PRO_5045168491" description="Peptidase M1 membrane alanine aminopeptidase domain-containing protein" evidence="2">
    <location>
        <begin position="32"/>
        <end position="1477"/>
    </location>
</feature>
<dbReference type="InterPro" id="IPR042097">
    <property type="entry name" value="Aminopeptidase_N-like_N_sf"/>
</dbReference>
<feature type="region of interest" description="Disordered" evidence="1">
    <location>
        <begin position="1106"/>
        <end position="1136"/>
    </location>
</feature>
<proteinExistence type="predicted"/>
<evidence type="ECO:0000256" key="2">
    <source>
        <dbReference type="SAM" id="SignalP"/>
    </source>
</evidence>
<evidence type="ECO:0000259" key="3">
    <source>
        <dbReference type="Pfam" id="PF01433"/>
    </source>
</evidence>
<dbReference type="CDD" id="cd09603">
    <property type="entry name" value="M1_APN_like"/>
    <property type="match status" value="1"/>
</dbReference>
<dbReference type="EMBL" id="JAIQZJ010000001">
    <property type="protein sequence ID" value="MBZ5737546.1"/>
    <property type="molecule type" value="Genomic_DNA"/>
</dbReference>
<dbReference type="Gene3D" id="2.60.40.1730">
    <property type="entry name" value="tricorn interacting facor f3 domain"/>
    <property type="match status" value="1"/>
</dbReference>
<dbReference type="Proteomes" id="UP000780875">
    <property type="component" value="Unassembled WGS sequence"/>
</dbReference>
<dbReference type="InterPro" id="IPR050344">
    <property type="entry name" value="Peptidase_M1_aminopeptidases"/>
</dbReference>
<name>A0ABS7U989_9ACTN</name>
<gene>
    <name evidence="4" type="ORF">K8U61_05175</name>
</gene>
<dbReference type="SUPFAM" id="SSF55486">
    <property type="entry name" value="Metalloproteases ('zincins'), catalytic domain"/>
    <property type="match status" value="1"/>
</dbReference>
<dbReference type="RefSeq" id="WP_224121895.1">
    <property type="nucleotide sequence ID" value="NZ_JAIQZJ010000001.1"/>
</dbReference>
<feature type="signal peptide" evidence="2">
    <location>
        <begin position="1"/>
        <end position="31"/>
    </location>
</feature>
<reference evidence="4 5" key="1">
    <citation type="submission" date="2021-09" db="EMBL/GenBank/DDBJ databases">
        <title>Whole genome sequence of Nocardioides sp. GBK3QG-3.</title>
        <authorList>
            <person name="Tuo L."/>
        </authorList>
    </citation>
    <scope>NUCLEOTIDE SEQUENCE [LARGE SCALE GENOMIC DNA]</scope>
    <source>
        <strain evidence="4 5">GBK3QG-3</strain>
    </source>
</reference>
<feature type="compositionally biased region" description="Low complexity" evidence="1">
    <location>
        <begin position="1122"/>
        <end position="1136"/>
    </location>
</feature>
<protein>
    <recommendedName>
        <fullName evidence="3">Peptidase M1 membrane alanine aminopeptidase domain-containing protein</fullName>
    </recommendedName>
</protein>
<evidence type="ECO:0000256" key="1">
    <source>
        <dbReference type="SAM" id="MobiDB-lite"/>
    </source>
</evidence>
<dbReference type="InterPro" id="IPR014782">
    <property type="entry name" value="Peptidase_M1_dom"/>
</dbReference>
<keyword evidence="5" id="KW-1185">Reference proteome</keyword>
<accession>A0ABS7U989</accession>